<keyword evidence="4" id="KW-1185">Reference proteome</keyword>
<dbReference type="Pfam" id="PF01717">
    <property type="entry name" value="Meth_synt_2"/>
    <property type="match status" value="1"/>
</dbReference>
<name>A0A2P7TZE9_9NEIS</name>
<sequence>ERLWVNPDCGLKTRGWKETIEQLQVMMNVTEKLRKELA</sequence>
<evidence type="ECO:0000259" key="1">
    <source>
        <dbReference type="Pfam" id="PF01717"/>
    </source>
</evidence>
<evidence type="ECO:0000313" key="3">
    <source>
        <dbReference type="EMBL" id="PSJ80106.1"/>
    </source>
</evidence>
<dbReference type="Proteomes" id="UP000241868">
    <property type="component" value="Unassembled WGS sequence"/>
</dbReference>
<dbReference type="GO" id="GO:0008270">
    <property type="term" value="F:zinc ion binding"/>
    <property type="evidence" value="ECO:0007669"/>
    <property type="project" value="InterPro"/>
</dbReference>
<dbReference type="OrthoDB" id="244285at2"/>
<dbReference type="InterPro" id="IPR038071">
    <property type="entry name" value="UROD/MetE-like_sf"/>
</dbReference>
<reference evidence="3 4" key="1">
    <citation type="submission" date="2018-03" db="EMBL/GenBank/DDBJ databases">
        <title>Neisseria weixii sp. nov., isolated from the intestinal contents of Tibetan Plateau pika (Ochotona curzoniae) in Yushu, Qinghai Province, China.</title>
        <authorList>
            <person name="Gui Z."/>
        </authorList>
    </citation>
    <scope>NUCLEOTIDE SEQUENCE [LARGE SCALE GENOMIC DNA]</scope>
    <source>
        <strain evidence="3 4">ATCC 51483</strain>
    </source>
</reference>
<proteinExistence type="predicted"/>
<dbReference type="InterPro" id="IPR002629">
    <property type="entry name" value="Met_Synth_C/arc"/>
</dbReference>
<accession>A0A2P7TZE9</accession>
<feature type="domain" description="Cobalamin-independent methionine synthase MetE C-terminal/archaeal" evidence="1">
    <location>
        <begin position="1"/>
        <end position="31"/>
    </location>
</feature>
<feature type="non-terminal residue" evidence="3">
    <location>
        <position position="1"/>
    </location>
</feature>
<dbReference type="SUPFAM" id="SSF51726">
    <property type="entry name" value="UROD/MetE-like"/>
    <property type="match status" value="1"/>
</dbReference>
<gene>
    <name evidence="3" type="ORF">C7N83_08305</name>
    <name evidence="2" type="ORF">C7N83_14025</name>
</gene>
<dbReference type="Gene3D" id="3.20.20.210">
    <property type="match status" value="1"/>
</dbReference>
<dbReference type="GO" id="GO:0003871">
    <property type="term" value="F:5-methyltetrahydropteroyltriglutamate-homocysteine S-methyltransferase activity"/>
    <property type="evidence" value="ECO:0007669"/>
    <property type="project" value="InterPro"/>
</dbReference>
<dbReference type="RefSeq" id="WP_146135120.1">
    <property type="nucleotide sequence ID" value="NZ_PXYY01000049.1"/>
</dbReference>
<protein>
    <recommendedName>
        <fullName evidence="1">Cobalamin-independent methionine synthase MetE C-terminal/archaeal domain-containing protein</fullName>
    </recommendedName>
</protein>
<dbReference type="AlphaFoldDB" id="A0A2P7TZE9"/>
<evidence type="ECO:0000313" key="4">
    <source>
        <dbReference type="Proteomes" id="UP000241868"/>
    </source>
</evidence>
<dbReference type="GO" id="GO:0009086">
    <property type="term" value="P:methionine biosynthetic process"/>
    <property type="evidence" value="ECO:0007669"/>
    <property type="project" value="InterPro"/>
</dbReference>
<dbReference type="EMBL" id="PXYY01000199">
    <property type="protein sequence ID" value="PSJ79153.1"/>
    <property type="molecule type" value="Genomic_DNA"/>
</dbReference>
<organism evidence="3 4">
    <name type="scientific">Neisseria iguanae</name>
    <dbReference type="NCBI Taxonomy" id="90242"/>
    <lineage>
        <taxon>Bacteria</taxon>
        <taxon>Pseudomonadati</taxon>
        <taxon>Pseudomonadota</taxon>
        <taxon>Betaproteobacteria</taxon>
        <taxon>Neisseriales</taxon>
        <taxon>Neisseriaceae</taxon>
        <taxon>Neisseria</taxon>
    </lineage>
</organism>
<comment type="caution">
    <text evidence="3">The sequence shown here is derived from an EMBL/GenBank/DDBJ whole genome shotgun (WGS) entry which is preliminary data.</text>
</comment>
<dbReference type="EMBL" id="PXYY01000049">
    <property type="protein sequence ID" value="PSJ80106.1"/>
    <property type="molecule type" value="Genomic_DNA"/>
</dbReference>
<evidence type="ECO:0000313" key="2">
    <source>
        <dbReference type="EMBL" id="PSJ79153.1"/>
    </source>
</evidence>